<name>A0A9P7Y8A4_9HELO</name>
<dbReference type="Proteomes" id="UP000824998">
    <property type="component" value="Unassembled WGS sequence"/>
</dbReference>
<reference evidence="1" key="1">
    <citation type="journal article" date="2021" name="IMA Fungus">
        <title>Genomic characterization of three marine fungi, including Emericellopsis atlantica sp. nov. with signatures of a generalist lifestyle and marine biomass degradation.</title>
        <authorList>
            <person name="Hagestad O.C."/>
            <person name="Hou L."/>
            <person name="Andersen J.H."/>
            <person name="Hansen E.H."/>
            <person name="Altermark B."/>
            <person name="Li C."/>
            <person name="Kuhnert E."/>
            <person name="Cox R.J."/>
            <person name="Crous P.W."/>
            <person name="Spatafora J.W."/>
            <person name="Lail K."/>
            <person name="Amirebrahimi M."/>
            <person name="Lipzen A."/>
            <person name="Pangilinan J."/>
            <person name="Andreopoulos W."/>
            <person name="Hayes R.D."/>
            <person name="Ng V."/>
            <person name="Grigoriev I.V."/>
            <person name="Jackson S.A."/>
            <person name="Sutton T.D.S."/>
            <person name="Dobson A.D.W."/>
            <person name="Rama T."/>
        </authorList>
    </citation>
    <scope>NUCLEOTIDE SEQUENCE</scope>
    <source>
        <strain evidence="1">TRa018bII</strain>
    </source>
</reference>
<dbReference type="EMBL" id="MU251873">
    <property type="protein sequence ID" value="KAG9228712.1"/>
    <property type="molecule type" value="Genomic_DNA"/>
</dbReference>
<dbReference type="Gene3D" id="2.60.120.650">
    <property type="entry name" value="Cupin"/>
    <property type="match status" value="1"/>
</dbReference>
<protein>
    <submittedName>
        <fullName evidence="1">Uncharacterized protein</fullName>
    </submittedName>
</protein>
<keyword evidence="2" id="KW-1185">Reference proteome</keyword>
<dbReference type="AlphaFoldDB" id="A0A9P7Y8A4"/>
<comment type="caution">
    <text evidence="1">The sequence shown here is derived from an EMBL/GenBank/DDBJ whole genome shotgun (WGS) entry which is preliminary data.</text>
</comment>
<organism evidence="1 2">
    <name type="scientific">Amylocarpus encephaloides</name>
    <dbReference type="NCBI Taxonomy" id="45428"/>
    <lineage>
        <taxon>Eukaryota</taxon>
        <taxon>Fungi</taxon>
        <taxon>Dikarya</taxon>
        <taxon>Ascomycota</taxon>
        <taxon>Pezizomycotina</taxon>
        <taxon>Leotiomycetes</taxon>
        <taxon>Helotiales</taxon>
        <taxon>Helotiales incertae sedis</taxon>
        <taxon>Amylocarpus</taxon>
    </lineage>
</organism>
<dbReference type="OrthoDB" id="3485163at2759"/>
<sequence>MPRTYNTVTCEYCSKPLSKKNLKQHQLSSNCTGPESGRRITCEVCGEGRTRGTDGSYAKVCRGTGKTPVAMRPVDLKDYNWRDLCPSEIPNLTTLDQVTDDTKALWHRLPRLLPIAEMLPDTTGFVIVARELHKGRFHIASSGTYREYSKQQQREKIDDAFKTLQVCTNPTPPTKASKTQPPQHAVINVFSDMDIGNPYYIPTETTLCGEVSDCSFNVTPAGSFVDLHHDLARCGYSFGTGLCEKVWLLFSPTTKNFEIFSAQISNTNRLRRCGHLLEGGVTVVTESSHGLDIPTGTLHSVFTTFSGVIGGLNYTVMEDLPVMSDLLICELPYYKVSSTAINDDILMFLRGILSATKIQHPHAALVKALSRYNNFLTSAARYKVKLPSSITKKKNQVLNWYTETGSVYLYRVRSRKPYSGLPRYPALMADLRYAPLLEG</sequence>
<evidence type="ECO:0000313" key="1">
    <source>
        <dbReference type="EMBL" id="KAG9228712.1"/>
    </source>
</evidence>
<evidence type="ECO:0000313" key="2">
    <source>
        <dbReference type="Proteomes" id="UP000824998"/>
    </source>
</evidence>
<gene>
    <name evidence="1" type="ORF">BJ875DRAFT_476802</name>
</gene>
<accession>A0A9P7Y8A4</accession>
<proteinExistence type="predicted"/>